<accession>A0A6G1HZ29</accession>
<dbReference type="EMBL" id="ML996693">
    <property type="protein sequence ID" value="KAF2401262.1"/>
    <property type="molecule type" value="Genomic_DNA"/>
</dbReference>
<dbReference type="InterPro" id="IPR053185">
    <property type="entry name" value="SET_domain_protein"/>
</dbReference>
<evidence type="ECO:0000259" key="1">
    <source>
        <dbReference type="Pfam" id="PF00856"/>
    </source>
</evidence>
<sequence length="239" mass="27806">MDKDVFMLFDRMARINHSCRPNVYVGYCKAHRRATTHAIRDIEKGEELVLSILKYYGDVYTREEVCEMHSFRCRCELFDKNAPTFKETETTWWALWKDNGLFDVLMKYLVPDVPDDPIAFMLAPPPPPEVDRPPFFAAMCEVCQSMVGRLESLGMGEDDKIRKWCNWSSYAAEANGDLAKAVRYRLRALNIDKAIKGEDHEDYFWTRLHLQYLALARSSRVVGRRRIRRSSCVSFGPTS</sequence>
<dbReference type="Gene3D" id="2.170.270.10">
    <property type="entry name" value="SET domain"/>
    <property type="match status" value="1"/>
</dbReference>
<dbReference type="InterPro" id="IPR001214">
    <property type="entry name" value="SET_dom"/>
</dbReference>
<reference evidence="2" key="1">
    <citation type="journal article" date="2020" name="Stud. Mycol.">
        <title>101 Dothideomycetes genomes: a test case for predicting lifestyles and emergence of pathogens.</title>
        <authorList>
            <person name="Haridas S."/>
            <person name="Albert R."/>
            <person name="Binder M."/>
            <person name="Bloem J."/>
            <person name="Labutti K."/>
            <person name="Salamov A."/>
            <person name="Andreopoulos B."/>
            <person name="Baker S."/>
            <person name="Barry K."/>
            <person name="Bills G."/>
            <person name="Bluhm B."/>
            <person name="Cannon C."/>
            <person name="Castanera R."/>
            <person name="Culley D."/>
            <person name="Daum C."/>
            <person name="Ezra D."/>
            <person name="Gonzalez J."/>
            <person name="Henrissat B."/>
            <person name="Kuo A."/>
            <person name="Liang C."/>
            <person name="Lipzen A."/>
            <person name="Lutzoni F."/>
            <person name="Magnuson J."/>
            <person name="Mondo S."/>
            <person name="Nolan M."/>
            <person name="Ohm R."/>
            <person name="Pangilinan J."/>
            <person name="Park H.-J."/>
            <person name="Ramirez L."/>
            <person name="Alfaro M."/>
            <person name="Sun H."/>
            <person name="Tritt A."/>
            <person name="Yoshinaga Y."/>
            <person name="Zwiers L.-H."/>
            <person name="Turgeon B."/>
            <person name="Goodwin S."/>
            <person name="Spatafora J."/>
            <person name="Crous P."/>
            <person name="Grigoriev I."/>
        </authorList>
    </citation>
    <scope>NUCLEOTIDE SEQUENCE</scope>
    <source>
        <strain evidence="2">CBS 262.69</strain>
    </source>
</reference>
<dbReference type="PANTHER" id="PTHR47332:SF4">
    <property type="entry name" value="SET DOMAIN-CONTAINING PROTEIN 5"/>
    <property type="match status" value="1"/>
</dbReference>
<dbReference type="PANTHER" id="PTHR47332">
    <property type="entry name" value="SET DOMAIN-CONTAINING PROTEIN 5"/>
    <property type="match status" value="1"/>
</dbReference>
<dbReference type="Pfam" id="PF00856">
    <property type="entry name" value="SET"/>
    <property type="match status" value="1"/>
</dbReference>
<dbReference type="OrthoDB" id="265717at2759"/>
<dbReference type="AlphaFoldDB" id="A0A6G1HZ29"/>
<evidence type="ECO:0000313" key="2">
    <source>
        <dbReference type="EMBL" id="KAF2401262.1"/>
    </source>
</evidence>
<gene>
    <name evidence="2" type="ORF">EJ06DRAFT_384141</name>
</gene>
<protein>
    <recommendedName>
        <fullName evidence="1">SET domain-containing protein</fullName>
    </recommendedName>
</protein>
<feature type="domain" description="SET" evidence="1">
    <location>
        <begin position="11"/>
        <end position="50"/>
    </location>
</feature>
<dbReference type="SUPFAM" id="SSF82199">
    <property type="entry name" value="SET domain"/>
    <property type="match status" value="1"/>
</dbReference>
<dbReference type="CDD" id="cd20071">
    <property type="entry name" value="SET_SMYD"/>
    <property type="match status" value="1"/>
</dbReference>
<dbReference type="InterPro" id="IPR046341">
    <property type="entry name" value="SET_dom_sf"/>
</dbReference>
<proteinExistence type="predicted"/>
<name>A0A6G1HZ29_9PEZI</name>
<organism evidence="2 3">
    <name type="scientific">Trichodelitschia bisporula</name>
    <dbReference type="NCBI Taxonomy" id="703511"/>
    <lineage>
        <taxon>Eukaryota</taxon>
        <taxon>Fungi</taxon>
        <taxon>Dikarya</taxon>
        <taxon>Ascomycota</taxon>
        <taxon>Pezizomycotina</taxon>
        <taxon>Dothideomycetes</taxon>
        <taxon>Dothideomycetes incertae sedis</taxon>
        <taxon>Phaeotrichales</taxon>
        <taxon>Phaeotrichaceae</taxon>
        <taxon>Trichodelitschia</taxon>
    </lineage>
</organism>
<evidence type="ECO:0000313" key="3">
    <source>
        <dbReference type="Proteomes" id="UP000799640"/>
    </source>
</evidence>
<dbReference type="Proteomes" id="UP000799640">
    <property type="component" value="Unassembled WGS sequence"/>
</dbReference>
<keyword evidence="3" id="KW-1185">Reference proteome</keyword>